<keyword evidence="3" id="KW-1185">Reference proteome</keyword>
<sequence length="240" mass="26285">MIWWWWILPAVVGVIGVVFLVSGLGSLFRGRLFSGALGAVGGGGLVAGAVIAALAGMNIQTYARLTYERPVATLQIKKLGPQYFEATVTQPGRTETDPPQTVVLPLHGDEWRMEAQVLKWKPWANVLGLDSQYRLDRLSGRYQSIEQELNAPRSVHPLSGGDQPPTVMGTPLPWKVSVWDAARRYRHRVDTVDTLYGSAAYMPMADGARYEVWITQSGLIARPVNAQARNASAGGWTTVN</sequence>
<feature type="transmembrane region" description="Helical" evidence="1">
    <location>
        <begin position="35"/>
        <end position="57"/>
    </location>
</feature>
<accession>A0ABX7BL50</accession>
<dbReference type="RefSeq" id="WP_201102653.1">
    <property type="nucleotide sequence ID" value="NZ_CP067977.1"/>
</dbReference>
<dbReference type="Proteomes" id="UP000595448">
    <property type="component" value="Chromosome"/>
</dbReference>
<dbReference type="EMBL" id="CP067977">
    <property type="protein sequence ID" value="QQQ18281.1"/>
    <property type="molecule type" value="Genomic_DNA"/>
</dbReference>
<keyword evidence="1" id="KW-0472">Membrane</keyword>
<protein>
    <recommendedName>
        <fullName evidence="4">DUF4178 domain-containing protein</fullName>
    </recommendedName>
</protein>
<evidence type="ECO:0000256" key="1">
    <source>
        <dbReference type="SAM" id="Phobius"/>
    </source>
</evidence>
<evidence type="ECO:0000313" key="3">
    <source>
        <dbReference type="Proteomes" id="UP000595448"/>
    </source>
</evidence>
<reference evidence="2 3" key="1">
    <citation type="submission" date="2021-01" db="EMBL/GenBank/DDBJ databases">
        <title>Brevundimonas vitis sp. nov., an bacterium isolated from grape (Vitis vinifera).</title>
        <authorList>
            <person name="Jiang L."/>
            <person name="Lee J."/>
        </authorList>
    </citation>
    <scope>NUCLEOTIDE SEQUENCE [LARGE SCALE GENOMIC DNA]</scope>
    <source>
        <strain evidence="2 3">GRTSA-9</strain>
    </source>
</reference>
<name>A0ABX7BL50_9CAUL</name>
<feature type="transmembrane region" description="Helical" evidence="1">
    <location>
        <begin position="6"/>
        <end position="28"/>
    </location>
</feature>
<gene>
    <name evidence="2" type="ORF">JIP62_13440</name>
</gene>
<keyword evidence="1" id="KW-0812">Transmembrane</keyword>
<keyword evidence="1" id="KW-1133">Transmembrane helix</keyword>
<evidence type="ECO:0000313" key="2">
    <source>
        <dbReference type="EMBL" id="QQQ18281.1"/>
    </source>
</evidence>
<evidence type="ECO:0008006" key="4">
    <source>
        <dbReference type="Google" id="ProtNLM"/>
    </source>
</evidence>
<organism evidence="2 3">
    <name type="scientific">Brevundimonas vitisensis</name>
    <dbReference type="NCBI Taxonomy" id="2800818"/>
    <lineage>
        <taxon>Bacteria</taxon>
        <taxon>Pseudomonadati</taxon>
        <taxon>Pseudomonadota</taxon>
        <taxon>Alphaproteobacteria</taxon>
        <taxon>Caulobacterales</taxon>
        <taxon>Caulobacteraceae</taxon>
        <taxon>Brevundimonas</taxon>
    </lineage>
</organism>
<proteinExistence type="predicted"/>